<comment type="caution">
    <text evidence="4">The sequence shown here is derived from an EMBL/GenBank/DDBJ whole genome shotgun (WGS) entry which is preliminary data.</text>
</comment>
<comment type="similarity">
    <text evidence="1">Belongs to the Gfo/Idh/MocA family.</text>
</comment>
<proteinExistence type="inferred from homology"/>
<sequence length="335" mass="37765">MAKRINLGFVGCGGHAVFHADVVAKMPDMFNVVAAVDTNKDRAQTFLDKYAWQGVATDKVSNLSSRLVGGDGLDAAVICTPHNSHLELSQTMVNAGVHVLCEKPLWEGIFDYEGRKVISDAKDRGLVFSSCHPRRFEPEYLYIKDNLPDFLHLYGSLVEIRFEFFYHEPSTGWKMEDSLLLDHMNHEIDLVRFLVGPSPAKFWRLSQSHDRYQVAGRTDYGLAIWFSGYRQLGTRVFRNELELVFAKGRVRVESVLNSRTGMVASNVSSLSFEDGYEPPTLSFPTRQYDTSLSAIMYNFGAAILGEEPCYISPEDLIVNSMICNQLRENEQASIP</sequence>
<dbReference type="Proteomes" id="UP000177167">
    <property type="component" value="Unassembled WGS sequence"/>
</dbReference>
<organism evidence="4 5">
    <name type="scientific">Candidatus Yanofskybacteria bacterium RIFCSPHIGHO2_02_FULL_41_11</name>
    <dbReference type="NCBI Taxonomy" id="1802675"/>
    <lineage>
        <taxon>Bacteria</taxon>
        <taxon>Candidatus Yanofskyibacteriota</taxon>
    </lineage>
</organism>
<dbReference type="Gene3D" id="3.30.360.10">
    <property type="entry name" value="Dihydrodipicolinate Reductase, domain 2"/>
    <property type="match status" value="1"/>
</dbReference>
<gene>
    <name evidence="4" type="ORF">A3J46_00555</name>
</gene>
<dbReference type="InterPro" id="IPR051317">
    <property type="entry name" value="Gfo/Idh/MocA_oxidoreduct"/>
</dbReference>
<dbReference type="PANTHER" id="PTHR43708">
    <property type="entry name" value="CONSERVED EXPRESSED OXIDOREDUCTASE (EUROFUNG)"/>
    <property type="match status" value="1"/>
</dbReference>
<dbReference type="PANTHER" id="PTHR43708:SF5">
    <property type="entry name" value="CONSERVED EXPRESSED OXIDOREDUCTASE (EUROFUNG)-RELATED"/>
    <property type="match status" value="1"/>
</dbReference>
<dbReference type="EMBL" id="MGJP01000011">
    <property type="protein sequence ID" value="OGN10274.1"/>
    <property type="molecule type" value="Genomic_DNA"/>
</dbReference>
<feature type="domain" description="Gfo/Idh/MocA-like oxidoreductase N-terminal" evidence="3">
    <location>
        <begin position="5"/>
        <end position="107"/>
    </location>
</feature>
<evidence type="ECO:0000259" key="3">
    <source>
        <dbReference type="Pfam" id="PF01408"/>
    </source>
</evidence>
<protein>
    <recommendedName>
        <fullName evidence="3">Gfo/Idh/MocA-like oxidoreductase N-terminal domain-containing protein</fullName>
    </recommendedName>
</protein>
<dbReference type="InterPro" id="IPR036291">
    <property type="entry name" value="NAD(P)-bd_dom_sf"/>
</dbReference>
<accession>A0A1F8FAQ4</accession>
<dbReference type="Gene3D" id="3.40.50.720">
    <property type="entry name" value="NAD(P)-binding Rossmann-like Domain"/>
    <property type="match status" value="1"/>
</dbReference>
<dbReference type="InterPro" id="IPR000683">
    <property type="entry name" value="Gfo/Idh/MocA-like_OxRdtase_N"/>
</dbReference>
<reference evidence="4 5" key="1">
    <citation type="journal article" date="2016" name="Nat. Commun.">
        <title>Thousands of microbial genomes shed light on interconnected biogeochemical processes in an aquifer system.</title>
        <authorList>
            <person name="Anantharaman K."/>
            <person name="Brown C.T."/>
            <person name="Hug L.A."/>
            <person name="Sharon I."/>
            <person name="Castelle C.J."/>
            <person name="Probst A.J."/>
            <person name="Thomas B.C."/>
            <person name="Singh A."/>
            <person name="Wilkins M.J."/>
            <person name="Karaoz U."/>
            <person name="Brodie E.L."/>
            <person name="Williams K.H."/>
            <person name="Hubbard S.S."/>
            <person name="Banfield J.F."/>
        </authorList>
    </citation>
    <scope>NUCLEOTIDE SEQUENCE [LARGE SCALE GENOMIC DNA]</scope>
</reference>
<dbReference type="GO" id="GO:0000166">
    <property type="term" value="F:nucleotide binding"/>
    <property type="evidence" value="ECO:0007669"/>
    <property type="project" value="InterPro"/>
</dbReference>
<name>A0A1F8FAQ4_9BACT</name>
<dbReference type="GO" id="GO:0016491">
    <property type="term" value="F:oxidoreductase activity"/>
    <property type="evidence" value="ECO:0007669"/>
    <property type="project" value="UniProtKB-KW"/>
</dbReference>
<evidence type="ECO:0000313" key="5">
    <source>
        <dbReference type="Proteomes" id="UP000177167"/>
    </source>
</evidence>
<evidence type="ECO:0000256" key="1">
    <source>
        <dbReference type="ARBA" id="ARBA00010928"/>
    </source>
</evidence>
<dbReference type="SUPFAM" id="SSF51735">
    <property type="entry name" value="NAD(P)-binding Rossmann-fold domains"/>
    <property type="match status" value="1"/>
</dbReference>
<keyword evidence="2" id="KW-0560">Oxidoreductase</keyword>
<dbReference type="AlphaFoldDB" id="A0A1F8FAQ4"/>
<evidence type="ECO:0000256" key="2">
    <source>
        <dbReference type="ARBA" id="ARBA00023002"/>
    </source>
</evidence>
<evidence type="ECO:0000313" key="4">
    <source>
        <dbReference type="EMBL" id="OGN10274.1"/>
    </source>
</evidence>
<dbReference type="Pfam" id="PF01408">
    <property type="entry name" value="GFO_IDH_MocA"/>
    <property type="match status" value="1"/>
</dbReference>